<dbReference type="EMBL" id="MK623257">
    <property type="protein sequence ID" value="QEG56964.1"/>
    <property type="molecule type" value="Genomic_DNA"/>
</dbReference>
<sequence>MLRLITPPTPEGVAGPSHTGGNPSNPLASPSHSESSSSGTLDHGPEIPNYLRMGPLNQNERDVVESILSMGDPEKCSRYNPLDFPNRKLYFITQAAERERFKQFTGADAPIHYTRSDPAWEEVRFEFYW</sequence>
<reference evidence="2" key="2">
    <citation type="submission" date="2019-03" db="EMBL/GenBank/DDBJ databases">
        <authorList>
            <person name="Lee H.-H."/>
            <person name="Tsai I.J."/>
        </authorList>
    </citation>
    <scope>NUCLEOTIDE SEQUENCE</scope>
    <source>
        <strain evidence="2">BCRC 35384</strain>
    </source>
</reference>
<accession>A0A5B9RAV6</accession>
<organism evidence="2">
    <name type="scientific">Porodaedalea pini</name>
    <dbReference type="NCBI Taxonomy" id="108901"/>
    <lineage>
        <taxon>Eukaryota</taxon>
        <taxon>Fungi</taxon>
        <taxon>Dikarya</taxon>
        <taxon>Basidiomycota</taxon>
        <taxon>Agaricomycotina</taxon>
        <taxon>Agaricomycetes</taxon>
        <taxon>Hymenochaetales</taxon>
        <taxon>Hymenochaetaceae</taxon>
        <taxon>Porodaedalea</taxon>
    </lineage>
</organism>
<evidence type="ECO:0000313" key="2">
    <source>
        <dbReference type="EMBL" id="QEG56964.1"/>
    </source>
</evidence>
<gene>
    <name evidence="2" type="ORF">PPIT_000081</name>
</gene>
<keyword evidence="2" id="KW-0496">Mitochondrion</keyword>
<feature type="compositionally biased region" description="Polar residues" evidence="1">
    <location>
        <begin position="19"/>
        <end position="28"/>
    </location>
</feature>
<evidence type="ECO:0000256" key="1">
    <source>
        <dbReference type="SAM" id="MobiDB-lite"/>
    </source>
</evidence>
<reference evidence="2" key="1">
    <citation type="journal article" date="2019" name="Genome Biol. Evol.">
        <title>Evidence of extensive intraspecific noncoding reshuffling in a 169-kb mitochondrial genome of a basidiomycetous fungus.</title>
        <authorList>
            <person name="Lee H.H."/>
            <person name="Ke H.M."/>
            <person name="Lin C.I."/>
            <person name="Lee T.J."/>
            <person name="Chung C.L."/>
            <person name="Tsai I.J."/>
        </authorList>
    </citation>
    <scope>NUCLEOTIDE SEQUENCE</scope>
    <source>
        <strain evidence="2">BCRC 35384</strain>
    </source>
</reference>
<geneLocation type="mitochondrion" evidence="2"/>
<dbReference type="AlphaFoldDB" id="A0A5B9RAV6"/>
<name>A0A5B9RAV6_9AGAM</name>
<proteinExistence type="predicted"/>
<feature type="region of interest" description="Disordered" evidence="1">
    <location>
        <begin position="1"/>
        <end position="58"/>
    </location>
</feature>
<protein>
    <submittedName>
        <fullName evidence="2">Uncharacterized protein</fullName>
    </submittedName>
</protein>
<feature type="compositionally biased region" description="Low complexity" evidence="1">
    <location>
        <begin position="29"/>
        <end position="38"/>
    </location>
</feature>